<dbReference type="NCBIfam" id="TIGR03763">
    <property type="entry name" value="cyanoexo_CrtA"/>
    <property type="match status" value="1"/>
</dbReference>
<comment type="caution">
    <text evidence="9">The sequence shown here is derived from an EMBL/GenBank/DDBJ whole genome shotgun (WGS) entry which is preliminary data.</text>
</comment>
<evidence type="ECO:0000256" key="2">
    <source>
        <dbReference type="ARBA" id="ARBA00022475"/>
    </source>
</evidence>
<evidence type="ECO:0000313" key="9">
    <source>
        <dbReference type="EMBL" id="RCJ36939.1"/>
    </source>
</evidence>
<dbReference type="EMBL" id="LXQD01000131">
    <property type="protein sequence ID" value="RCJ36939.1"/>
    <property type="molecule type" value="Genomic_DNA"/>
</dbReference>
<evidence type="ECO:0000256" key="1">
    <source>
        <dbReference type="ARBA" id="ARBA00004651"/>
    </source>
</evidence>
<proteinExistence type="predicted"/>
<keyword evidence="4 8" id="KW-0812">Transmembrane</keyword>
<accession>A0A367RLP5</accession>
<feature type="transmembrane region" description="Helical" evidence="8">
    <location>
        <begin position="16"/>
        <end position="34"/>
    </location>
</feature>
<dbReference type="InterPro" id="IPR026392">
    <property type="entry name" value="Exo/Archaeosortase_dom"/>
</dbReference>
<evidence type="ECO:0000256" key="7">
    <source>
        <dbReference type="ARBA" id="ARBA00023136"/>
    </source>
</evidence>
<dbReference type="AlphaFoldDB" id="A0A367RLP5"/>
<keyword evidence="6 8" id="KW-1133">Transmembrane helix</keyword>
<feature type="transmembrane region" description="Helical" evidence="8">
    <location>
        <begin position="251"/>
        <end position="276"/>
    </location>
</feature>
<dbReference type="InterPro" id="IPR022505">
    <property type="entry name" value="Exosortase_cyanobac"/>
</dbReference>
<evidence type="ECO:0000256" key="6">
    <source>
        <dbReference type="ARBA" id="ARBA00022989"/>
    </source>
</evidence>
<organism evidence="9 10">
    <name type="scientific">Nostoc minutum NIES-26</name>
    <dbReference type="NCBI Taxonomy" id="1844469"/>
    <lineage>
        <taxon>Bacteria</taxon>
        <taxon>Bacillati</taxon>
        <taxon>Cyanobacteriota</taxon>
        <taxon>Cyanophyceae</taxon>
        <taxon>Nostocales</taxon>
        <taxon>Nostocaceae</taxon>
        <taxon>Nostoc</taxon>
    </lineage>
</organism>
<dbReference type="GO" id="GO:0006508">
    <property type="term" value="P:proteolysis"/>
    <property type="evidence" value="ECO:0007669"/>
    <property type="project" value="UniProtKB-KW"/>
</dbReference>
<sequence>MKATDSAIQPLKNSQFWLLGIGGGLIAILLTLVWRTGDDSYLGMSVLCLFAIASTLVEKRHKLTLESGIFPSILGIMFIGFILWQSANLHHGKWLKTFLHISPFISAIGLSLLASGLKGFKQFWQELTILFFLGVPKVTILSLIDITPLATLTAKYSTLILWYTGFEVSLQDNYINLPTGGIKVAGECAGLEWMCHLLSLAVIGLFMFPPKPKRRILVPIVAVFVAFLVNGARIAILAVMAAKQHQPTFHYWHVGGGSSVFGIITVLIFGLFYWFLLHEQEIKKQNIAESSSQ</sequence>
<reference evidence="9" key="1">
    <citation type="submission" date="2016-04" db="EMBL/GenBank/DDBJ databases">
        <authorList>
            <person name="Tabuchi Yagui T.R."/>
        </authorList>
    </citation>
    <scope>NUCLEOTIDE SEQUENCE [LARGE SCALE GENOMIC DNA]</scope>
    <source>
        <strain evidence="9">NIES-26</strain>
    </source>
</reference>
<evidence type="ECO:0000256" key="5">
    <source>
        <dbReference type="ARBA" id="ARBA00022801"/>
    </source>
</evidence>
<dbReference type="Proteomes" id="UP000252107">
    <property type="component" value="Unassembled WGS sequence"/>
</dbReference>
<dbReference type="Pfam" id="PF09721">
    <property type="entry name" value="Exosortase_EpsH"/>
    <property type="match status" value="1"/>
</dbReference>
<feature type="transmembrane region" description="Helical" evidence="8">
    <location>
        <begin position="40"/>
        <end position="57"/>
    </location>
</feature>
<comment type="subcellular location">
    <subcellularLocation>
        <location evidence="1">Cell membrane</location>
        <topology evidence="1">Multi-pass membrane protein</topology>
    </subcellularLocation>
</comment>
<feature type="transmembrane region" description="Helical" evidence="8">
    <location>
        <begin position="191"/>
        <end position="209"/>
    </location>
</feature>
<name>A0A367RLP5_9NOSO</name>
<evidence type="ECO:0000256" key="3">
    <source>
        <dbReference type="ARBA" id="ARBA00022670"/>
    </source>
</evidence>
<dbReference type="InterPro" id="IPR019127">
    <property type="entry name" value="Exosortase"/>
</dbReference>
<keyword evidence="5" id="KW-0378">Hydrolase</keyword>
<evidence type="ECO:0000256" key="8">
    <source>
        <dbReference type="SAM" id="Phobius"/>
    </source>
</evidence>
<keyword evidence="7 8" id="KW-0472">Membrane</keyword>
<dbReference type="NCBIfam" id="TIGR04178">
    <property type="entry name" value="exo_archaeo"/>
    <property type="match status" value="1"/>
</dbReference>
<protein>
    <submittedName>
        <fullName evidence="9">Cyanoexosortase A</fullName>
    </submittedName>
</protein>
<dbReference type="GO" id="GO:0005886">
    <property type="term" value="C:plasma membrane"/>
    <property type="evidence" value="ECO:0007669"/>
    <property type="project" value="UniProtKB-SubCell"/>
</dbReference>
<dbReference type="GO" id="GO:0008233">
    <property type="term" value="F:peptidase activity"/>
    <property type="evidence" value="ECO:0007669"/>
    <property type="project" value="UniProtKB-KW"/>
</dbReference>
<keyword evidence="2" id="KW-1003">Cell membrane</keyword>
<feature type="transmembrane region" description="Helical" evidence="8">
    <location>
        <begin position="69"/>
        <end position="86"/>
    </location>
</feature>
<feature type="transmembrane region" description="Helical" evidence="8">
    <location>
        <begin position="216"/>
        <end position="239"/>
    </location>
</feature>
<feature type="transmembrane region" description="Helical" evidence="8">
    <location>
        <begin position="98"/>
        <end position="117"/>
    </location>
</feature>
<evidence type="ECO:0000256" key="4">
    <source>
        <dbReference type="ARBA" id="ARBA00022692"/>
    </source>
</evidence>
<gene>
    <name evidence="9" type="ORF">A6770_15040</name>
</gene>
<keyword evidence="3" id="KW-0645">Protease</keyword>
<evidence type="ECO:0000313" key="10">
    <source>
        <dbReference type="Proteomes" id="UP000252107"/>
    </source>
</evidence>
<feature type="transmembrane region" description="Helical" evidence="8">
    <location>
        <begin position="129"/>
        <end position="150"/>
    </location>
</feature>
<keyword evidence="10" id="KW-1185">Reference proteome</keyword>